<protein>
    <submittedName>
        <fullName evidence="1">Uncharacterized protein</fullName>
    </submittedName>
</protein>
<keyword evidence="2" id="KW-1185">Reference proteome</keyword>
<accession>A0A0D2ANQ6</accession>
<organism evidence="1 2">
    <name type="scientific">Verruconis gallopava</name>
    <dbReference type="NCBI Taxonomy" id="253628"/>
    <lineage>
        <taxon>Eukaryota</taxon>
        <taxon>Fungi</taxon>
        <taxon>Dikarya</taxon>
        <taxon>Ascomycota</taxon>
        <taxon>Pezizomycotina</taxon>
        <taxon>Dothideomycetes</taxon>
        <taxon>Pleosporomycetidae</taxon>
        <taxon>Venturiales</taxon>
        <taxon>Sympoventuriaceae</taxon>
        <taxon>Verruconis</taxon>
    </lineage>
</organism>
<dbReference type="GeneID" id="27309065"/>
<name>A0A0D2ANQ6_9PEZI</name>
<dbReference type="AlphaFoldDB" id="A0A0D2ANQ6"/>
<dbReference type="EMBL" id="KN847531">
    <property type="protein sequence ID" value="KIW08160.1"/>
    <property type="molecule type" value="Genomic_DNA"/>
</dbReference>
<evidence type="ECO:0000313" key="2">
    <source>
        <dbReference type="Proteomes" id="UP000053259"/>
    </source>
</evidence>
<dbReference type="VEuPathDB" id="FungiDB:PV09_01092"/>
<proteinExistence type="predicted"/>
<dbReference type="Proteomes" id="UP000053259">
    <property type="component" value="Unassembled WGS sequence"/>
</dbReference>
<gene>
    <name evidence="1" type="ORF">PV09_01092</name>
</gene>
<dbReference type="RefSeq" id="XP_016218029.1">
    <property type="nucleotide sequence ID" value="XM_016353934.1"/>
</dbReference>
<dbReference type="InParanoid" id="A0A0D2ANQ6"/>
<dbReference type="HOGENOM" id="CLU_2252128_0_0_1"/>
<reference evidence="1 2" key="1">
    <citation type="submission" date="2015-01" db="EMBL/GenBank/DDBJ databases">
        <title>The Genome Sequence of Ochroconis gallopava CBS43764.</title>
        <authorList>
            <consortium name="The Broad Institute Genomics Platform"/>
            <person name="Cuomo C."/>
            <person name="de Hoog S."/>
            <person name="Gorbushina A."/>
            <person name="Stielow B."/>
            <person name="Teixiera M."/>
            <person name="Abouelleil A."/>
            <person name="Chapman S.B."/>
            <person name="Priest M."/>
            <person name="Young S.K."/>
            <person name="Wortman J."/>
            <person name="Nusbaum C."/>
            <person name="Birren B."/>
        </authorList>
    </citation>
    <scope>NUCLEOTIDE SEQUENCE [LARGE SCALE GENOMIC DNA]</scope>
    <source>
        <strain evidence="1 2">CBS 43764</strain>
    </source>
</reference>
<evidence type="ECO:0000313" key="1">
    <source>
        <dbReference type="EMBL" id="KIW08160.1"/>
    </source>
</evidence>
<sequence>MFVCFAARAHVRAKDGTVTERNYIEQSNKRRSFGVAPKRHGKKAAVLQVFAQDTKAMRSGGYHAQYAFIIHGSIDVGMGAANPISSYSSRIAESQRDCVVRRSI</sequence>